<evidence type="ECO:0000256" key="7">
    <source>
        <dbReference type="RuleBase" id="RU364038"/>
    </source>
</evidence>
<dbReference type="SUPFAM" id="SSF54423">
    <property type="entry name" value="DsbC/DsbG N-terminal domain-like"/>
    <property type="match status" value="1"/>
</dbReference>
<comment type="caution">
    <text evidence="10">The sequence shown here is derived from an EMBL/GenBank/DDBJ whole genome shotgun (WGS) entry which is preliminary data.</text>
</comment>
<feature type="signal peptide" evidence="7">
    <location>
        <begin position="1"/>
        <end position="26"/>
    </location>
</feature>
<dbReference type="InterPro" id="IPR018950">
    <property type="entry name" value="DiS-bond_isomerase_DsbC/G_N"/>
</dbReference>
<evidence type="ECO:0000256" key="4">
    <source>
        <dbReference type="ARBA" id="ARBA00022764"/>
    </source>
</evidence>
<feature type="chain" id="PRO_5033104015" description="Thiol:disulfide interchange protein" evidence="7">
    <location>
        <begin position="27"/>
        <end position="250"/>
    </location>
</feature>
<dbReference type="SUPFAM" id="SSF52833">
    <property type="entry name" value="Thioredoxin-like"/>
    <property type="match status" value="1"/>
</dbReference>
<protein>
    <recommendedName>
        <fullName evidence="7">Thiol:disulfide interchange protein</fullName>
    </recommendedName>
</protein>
<dbReference type="Gene3D" id="3.10.450.70">
    <property type="entry name" value="Disulphide bond isomerase, DsbC/G, N-terminal"/>
    <property type="match status" value="1"/>
</dbReference>
<reference evidence="10 11" key="1">
    <citation type="submission" date="2020-08" db="EMBL/GenBank/DDBJ databases">
        <title>Paraeoetvoesia sp. YC-7-48 draft genome sequence.</title>
        <authorList>
            <person name="Yao L."/>
        </authorList>
    </citation>
    <scope>NUCLEOTIDE SEQUENCE [LARGE SCALE GENOMIC DNA]</scope>
    <source>
        <strain evidence="11">YC-7-48</strain>
    </source>
</reference>
<evidence type="ECO:0000256" key="3">
    <source>
        <dbReference type="ARBA" id="ARBA00022729"/>
    </source>
</evidence>
<feature type="domain" description="Disulphide bond isomerase DsbC/G N-terminal" evidence="8">
    <location>
        <begin position="32"/>
        <end position="95"/>
    </location>
</feature>
<dbReference type="Pfam" id="PF13098">
    <property type="entry name" value="Thioredoxin_2"/>
    <property type="match status" value="1"/>
</dbReference>
<dbReference type="Proteomes" id="UP000545386">
    <property type="component" value="Unassembled WGS sequence"/>
</dbReference>
<name>A0A842HJI9_9BURK</name>
<dbReference type="RefSeq" id="WP_185778662.1">
    <property type="nucleotide sequence ID" value="NZ_JACJUU010000002.1"/>
</dbReference>
<dbReference type="InterPro" id="IPR009094">
    <property type="entry name" value="DiS-bond_isomerase_DsbC/G_N_sf"/>
</dbReference>
<dbReference type="AlphaFoldDB" id="A0A842HJI9"/>
<comment type="function">
    <text evidence="7">Required for disulfide bond formation in some periplasmic proteins. Acts by transferring its disulfide bond to other proteins and is reduced in the process.</text>
</comment>
<sequence length="250" mass="27479">MLSVVRRYLAPVCFVLSGVLSFGAHAQSVPGAGVADVKGRFETRFPGIEITAVRETPFPGLFEVQVGMDLLYSDADVSYVMQGSLIDAVSRVDLTSKRLADLSQVPFDELPFHLAIKQVKGNGERVLVAFEDPNCGYCKRLHQTLAEVDNITVYTLLYPILSPDSHDKSRNIWCAPDRVAAWRDWMLEGVVPPDAQCETPVQDILALGRQMTIRGTPALFFADGSRVNGAMPLEALVEKLDSVTEALARR</sequence>
<dbReference type="GO" id="GO:0042597">
    <property type="term" value="C:periplasmic space"/>
    <property type="evidence" value="ECO:0007669"/>
    <property type="project" value="UniProtKB-SubCell"/>
</dbReference>
<dbReference type="InterPro" id="IPR017937">
    <property type="entry name" value="Thioredoxin_CS"/>
</dbReference>
<dbReference type="EMBL" id="JACJUU010000002">
    <property type="protein sequence ID" value="MBC2768839.1"/>
    <property type="molecule type" value="Genomic_DNA"/>
</dbReference>
<evidence type="ECO:0000313" key="11">
    <source>
        <dbReference type="Proteomes" id="UP000545386"/>
    </source>
</evidence>
<dbReference type="PROSITE" id="PS00194">
    <property type="entry name" value="THIOREDOXIN_1"/>
    <property type="match status" value="1"/>
</dbReference>
<keyword evidence="3 7" id="KW-0732">Signal</keyword>
<evidence type="ECO:0000256" key="5">
    <source>
        <dbReference type="ARBA" id="ARBA00023157"/>
    </source>
</evidence>
<keyword evidence="11" id="KW-1185">Reference proteome</keyword>
<evidence type="ECO:0000256" key="1">
    <source>
        <dbReference type="ARBA" id="ARBA00004418"/>
    </source>
</evidence>
<accession>A0A842HJI9</accession>
<dbReference type="InterPro" id="IPR012336">
    <property type="entry name" value="Thioredoxin-like_fold"/>
</dbReference>
<gene>
    <name evidence="10" type="ORF">GTU67_02795</name>
</gene>
<dbReference type="InterPro" id="IPR036249">
    <property type="entry name" value="Thioredoxin-like_sf"/>
</dbReference>
<evidence type="ECO:0000256" key="6">
    <source>
        <dbReference type="ARBA" id="ARBA00023284"/>
    </source>
</evidence>
<evidence type="ECO:0000259" key="8">
    <source>
        <dbReference type="Pfam" id="PF10411"/>
    </source>
</evidence>
<keyword evidence="4 7" id="KW-0574">Periplasm</keyword>
<evidence type="ECO:0000313" key="10">
    <source>
        <dbReference type="EMBL" id="MBC2768839.1"/>
    </source>
</evidence>
<dbReference type="InterPro" id="IPR033954">
    <property type="entry name" value="DiS-bond_Isoase_DsbC/G"/>
</dbReference>
<comment type="subcellular location">
    <subcellularLocation>
        <location evidence="1 7">Periplasm</location>
    </subcellularLocation>
</comment>
<evidence type="ECO:0000259" key="9">
    <source>
        <dbReference type="Pfam" id="PF13098"/>
    </source>
</evidence>
<proteinExistence type="inferred from homology"/>
<organism evidence="10 11">
    <name type="scientific">Pusillimonas minor</name>
    <dbReference type="NCBI Taxonomy" id="2697024"/>
    <lineage>
        <taxon>Bacteria</taxon>
        <taxon>Pseudomonadati</taxon>
        <taxon>Pseudomonadota</taxon>
        <taxon>Betaproteobacteria</taxon>
        <taxon>Burkholderiales</taxon>
        <taxon>Alcaligenaceae</taxon>
        <taxon>Pusillimonas</taxon>
    </lineage>
</organism>
<dbReference type="Pfam" id="PF10411">
    <property type="entry name" value="DsbC_N"/>
    <property type="match status" value="1"/>
</dbReference>
<dbReference type="CDD" id="cd03020">
    <property type="entry name" value="DsbA_DsbC_DsbG"/>
    <property type="match status" value="1"/>
</dbReference>
<feature type="domain" description="Thioredoxin-like fold" evidence="9">
    <location>
        <begin position="119"/>
        <end position="238"/>
    </location>
</feature>
<evidence type="ECO:0000256" key="2">
    <source>
        <dbReference type="ARBA" id="ARBA00009813"/>
    </source>
</evidence>
<dbReference type="Gene3D" id="3.40.30.10">
    <property type="entry name" value="Glutaredoxin"/>
    <property type="match status" value="1"/>
</dbReference>
<comment type="similarity">
    <text evidence="2 7">Belongs to the thioredoxin family. DsbC subfamily.</text>
</comment>
<keyword evidence="5" id="KW-1015">Disulfide bond</keyword>
<keyword evidence="6 7" id="KW-0676">Redox-active center</keyword>
<dbReference type="PANTHER" id="PTHR35272:SF3">
    <property type="entry name" value="THIOL:DISULFIDE INTERCHANGE PROTEIN DSBC"/>
    <property type="match status" value="1"/>
</dbReference>
<dbReference type="PANTHER" id="PTHR35272">
    <property type="entry name" value="THIOL:DISULFIDE INTERCHANGE PROTEIN DSBC-RELATED"/>
    <property type="match status" value="1"/>
</dbReference>
<dbReference type="InterPro" id="IPR051470">
    <property type="entry name" value="Thiol:disulfide_interchange"/>
</dbReference>